<sequence length="554" mass="61812">MKTAFTVSSNREQNPFKDLIILAVVFGFAFFQRLGQIPLLDSDEGRYAEIPREMLERGDFITPFLNYVKYFEKPPLHYWLEAISFKIFGFSEFAARAPGALMGLCGVLFTYHVGRTVFGRRAGLLAATILGTSLGFVVIGRYNVIDMTLTFWMTATLGCFLLAVHDRGRRAGLYYYLFYVAAALTVLAKGLIGLVLPGGVIVLFMILTRRWRLLREMRLPTGTLLFLLVAAPWFILVSLHNPEFPRFFFIHEHFERFLTKVHGRYEPPWFFIPVLAGFMLPWSFYLPSAIRGMWQERHTPTGGARLYLLLWGAVIFTFFSLSSSKLIPYILPVFPAVALLVGEFFSRVADRRAPFPTLPTVLAAAVLTIGGAGGILFPHLARNPKLSVLAGAVIGSCLLAQGIAAFVGLRRKKAAVLLVSFGLFSYLLGIVGPPFILARTAERKSFRELGQLVKEKAGPDTAVASFQTYQQGFSYYAGRRIIIVGDRGELDFGSRQGDQSAWFMDEQGFARLWDSGRPVIALIKEDALPGLKKLVTTPPRELGRKGKALLVANH</sequence>
<dbReference type="GO" id="GO:0016763">
    <property type="term" value="F:pentosyltransferase activity"/>
    <property type="evidence" value="ECO:0007669"/>
    <property type="project" value="TreeGrafter"/>
</dbReference>
<evidence type="ECO:0000256" key="5">
    <source>
        <dbReference type="ARBA" id="ARBA00022692"/>
    </source>
</evidence>
<dbReference type="RefSeq" id="WP_214186823.1">
    <property type="nucleotide sequence ID" value="NZ_BSDS01000001.1"/>
</dbReference>
<dbReference type="PANTHER" id="PTHR33908:SF3">
    <property type="entry name" value="UNDECAPRENYL PHOSPHATE-ALPHA-4-AMINO-4-DEOXY-L-ARABINOSE ARABINOSYL TRANSFERASE"/>
    <property type="match status" value="1"/>
</dbReference>
<dbReference type="AlphaFoldDB" id="A0A9W6LAC4"/>
<comment type="caution">
    <text evidence="11">The sequence shown here is derived from an EMBL/GenBank/DDBJ whole genome shotgun (WGS) entry which is preliminary data.</text>
</comment>
<organism evidence="11 12">
    <name type="scientific">Geobacter hydrogenophilus</name>
    <dbReference type="NCBI Taxonomy" id="40983"/>
    <lineage>
        <taxon>Bacteria</taxon>
        <taxon>Pseudomonadati</taxon>
        <taxon>Thermodesulfobacteriota</taxon>
        <taxon>Desulfuromonadia</taxon>
        <taxon>Geobacterales</taxon>
        <taxon>Geobacteraceae</taxon>
        <taxon>Geobacter</taxon>
    </lineage>
</organism>
<keyword evidence="7 8" id="KW-0472">Membrane</keyword>
<feature type="transmembrane region" description="Helical" evidence="8">
    <location>
        <begin position="268"/>
        <end position="286"/>
    </location>
</feature>
<dbReference type="PANTHER" id="PTHR33908">
    <property type="entry name" value="MANNOSYLTRANSFERASE YKCB-RELATED"/>
    <property type="match status" value="1"/>
</dbReference>
<name>A0A9W6LAC4_9BACT</name>
<accession>A0A9W6LAC4</accession>
<feature type="domain" description="Aminoarabinose transferase C-terminal" evidence="10">
    <location>
        <begin position="450"/>
        <end position="553"/>
    </location>
</feature>
<reference evidence="11" key="1">
    <citation type="submission" date="2022-12" db="EMBL/GenBank/DDBJ databases">
        <title>Reference genome sequencing for broad-spectrum identification of bacterial and archaeal isolates by mass spectrometry.</title>
        <authorList>
            <person name="Sekiguchi Y."/>
            <person name="Tourlousse D.M."/>
        </authorList>
    </citation>
    <scope>NUCLEOTIDE SEQUENCE</scope>
    <source>
        <strain evidence="11">H2</strain>
    </source>
</reference>
<dbReference type="GO" id="GO:0009103">
    <property type="term" value="P:lipopolysaccharide biosynthetic process"/>
    <property type="evidence" value="ECO:0007669"/>
    <property type="project" value="UniProtKB-ARBA"/>
</dbReference>
<keyword evidence="12" id="KW-1185">Reference proteome</keyword>
<keyword evidence="4 11" id="KW-0808">Transferase</keyword>
<dbReference type="Proteomes" id="UP001144352">
    <property type="component" value="Unassembled WGS sequence"/>
</dbReference>
<keyword evidence="6 8" id="KW-1133">Transmembrane helix</keyword>
<protein>
    <submittedName>
        <fullName evidence="11">Glycosyl transferase</fullName>
    </submittedName>
</protein>
<dbReference type="InterPro" id="IPR003342">
    <property type="entry name" value="ArnT-like_N"/>
</dbReference>
<feature type="transmembrane region" description="Helical" evidence="8">
    <location>
        <begin position="386"/>
        <end position="409"/>
    </location>
</feature>
<evidence type="ECO:0000256" key="1">
    <source>
        <dbReference type="ARBA" id="ARBA00004651"/>
    </source>
</evidence>
<feature type="transmembrane region" description="Helical" evidence="8">
    <location>
        <begin position="306"/>
        <end position="323"/>
    </location>
</feature>
<dbReference type="Pfam" id="PF18583">
    <property type="entry name" value="Arnt_C"/>
    <property type="match status" value="1"/>
</dbReference>
<keyword evidence="3" id="KW-0328">Glycosyltransferase</keyword>
<comment type="subcellular location">
    <subcellularLocation>
        <location evidence="1">Cell membrane</location>
        <topology evidence="1">Multi-pass membrane protein</topology>
    </subcellularLocation>
</comment>
<feature type="transmembrane region" description="Helical" evidence="8">
    <location>
        <begin position="416"/>
        <end position="437"/>
    </location>
</feature>
<dbReference type="GO" id="GO:0010041">
    <property type="term" value="P:response to iron(III) ion"/>
    <property type="evidence" value="ECO:0007669"/>
    <property type="project" value="TreeGrafter"/>
</dbReference>
<feature type="transmembrane region" description="Helical" evidence="8">
    <location>
        <begin position="123"/>
        <end position="140"/>
    </location>
</feature>
<dbReference type="InterPro" id="IPR050297">
    <property type="entry name" value="LipidA_mod_glycosyltrf_83"/>
</dbReference>
<feature type="domain" description="ArnT-like N-terminal" evidence="9">
    <location>
        <begin position="46"/>
        <end position="244"/>
    </location>
</feature>
<feature type="transmembrane region" description="Helical" evidence="8">
    <location>
        <begin position="20"/>
        <end position="40"/>
    </location>
</feature>
<evidence type="ECO:0000256" key="3">
    <source>
        <dbReference type="ARBA" id="ARBA00022676"/>
    </source>
</evidence>
<dbReference type="Pfam" id="PF02366">
    <property type="entry name" value="PMT"/>
    <property type="match status" value="1"/>
</dbReference>
<evidence type="ECO:0000259" key="10">
    <source>
        <dbReference type="Pfam" id="PF18583"/>
    </source>
</evidence>
<feature type="transmembrane region" description="Helical" evidence="8">
    <location>
        <begin position="219"/>
        <end position="239"/>
    </location>
</feature>
<evidence type="ECO:0000256" key="8">
    <source>
        <dbReference type="SAM" id="Phobius"/>
    </source>
</evidence>
<proteinExistence type="predicted"/>
<keyword evidence="2" id="KW-1003">Cell membrane</keyword>
<feature type="transmembrane region" description="Helical" evidence="8">
    <location>
        <begin position="93"/>
        <end position="111"/>
    </location>
</feature>
<gene>
    <name evidence="11" type="ORF">GHYDROH2_06540</name>
</gene>
<dbReference type="InterPro" id="IPR040845">
    <property type="entry name" value="Arnt_C"/>
</dbReference>
<evidence type="ECO:0000256" key="4">
    <source>
        <dbReference type="ARBA" id="ARBA00022679"/>
    </source>
</evidence>
<evidence type="ECO:0000313" key="12">
    <source>
        <dbReference type="Proteomes" id="UP001144352"/>
    </source>
</evidence>
<evidence type="ECO:0000256" key="6">
    <source>
        <dbReference type="ARBA" id="ARBA00022989"/>
    </source>
</evidence>
<feature type="transmembrane region" description="Helical" evidence="8">
    <location>
        <begin position="329"/>
        <end position="349"/>
    </location>
</feature>
<evidence type="ECO:0000259" key="9">
    <source>
        <dbReference type="Pfam" id="PF02366"/>
    </source>
</evidence>
<dbReference type="EMBL" id="BSDS01000001">
    <property type="protein sequence ID" value="GLI37153.1"/>
    <property type="molecule type" value="Genomic_DNA"/>
</dbReference>
<feature type="transmembrane region" description="Helical" evidence="8">
    <location>
        <begin position="361"/>
        <end position="380"/>
    </location>
</feature>
<dbReference type="GO" id="GO:0005886">
    <property type="term" value="C:plasma membrane"/>
    <property type="evidence" value="ECO:0007669"/>
    <property type="project" value="UniProtKB-SubCell"/>
</dbReference>
<feature type="transmembrane region" description="Helical" evidence="8">
    <location>
        <begin position="176"/>
        <end position="207"/>
    </location>
</feature>
<evidence type="ECO:0000313" key="11">
    <source>
        <dbReference type="EMBL" id="GLI37153.1"/>
    </source>
</evidence>
<keyword evidence="5 8" id="KW-0812">Transmembrane</keyword>
<evidence type="ECO:0000256" key="7">
    <source>
        <dbReference type="ARBA" id="ARBA00023136"/>
    </source>
</evidence>
<evidence type="ECO:0000256" key="2">
    <source>
        <dbReference type="ARBA" id="ARBA00022475"/>
    </source>
</evidence>